<protein>
    <submittedName>
        <fullName evidence="3">Guanylate kinase</fullName>
    </submittedName>
</protein>
<dbReference type="Proteomes" id="UP000006039">
    <property type="component" value="Unassembled WGS sequence"/>
</dbReference>
<gene>
    <name evidence="4" type="primary">20348658</name>
    <name evidence="3" type="ORF">GGTG_08200</name>
</gene>
<keyword evidence="3" id="KW-0418">Kinase</keyword>
<feature type="domain" description="Guanylate kinase-like" evidence="2">
    <location>
        <begin position="607"/>
        <end position="790"/>
    </location>
</feature>
<dbReference type="AlphaFoldDB" id="J3P3W5"/>
<dbReference type="eggNOG" id="KOG0707">
    <property type="taxonomic scope" value="Eukaryota"/>
</dbReference>
<dbReference type="OrthoDB" id="10257415at2759"/>
<dbReference type="HOGENOM" id="CLU_017925_0_0_1"/>
<dbReference type="InterPro" id="IPR021861">
    <property type="entry name" value="THO_THOC1"/>
</dbReference>
<dbReference type="GeneID" id="20348658"/>
<dbReference type="PROSITE" id="PS00018">
    <property type="entry name" value="EF_HAND_1"/>
    <property type="match status" value="1"/>
</dbReference>
<sequence>MPSIEVATHGIQAVADIGLVLIDLLRHAESVKLTASIEPPLEKSDFGDLNGQLTQILPLLKSDSPPSVRTRQYGVIETAVRDIFGKLVATTSIESPEFVRVWNLLDLVSILSDMRQCDPVLLFWLVEELLDSQTTSGCRRVLDFLESRHQRITANPSVAMQLTILRSCNELLRRLSRARDTTFCGRVFIFMFQSFPLGDRSSVNLRGEYHVENVTTFDQDVDRNGTLDKMEIDGHTDDTTSPEAKATATRTSAADESIRKDMEALYPVFWSLQASFSQPKKLFDRSHFERFKSGLESTMAAFKDAQTKQISRSQRQEEDTKTGQKRKHEGEGADLADAFNPKYLTSRDLFRLELSDLTFRRYILVQALIIMEFLLSLSAQEREIAAVASAPNKSVIYLDQQLSSEDTEWASKTRLAIIVHLETSGAGPSEGAYFVRIVKTILARDKNWVRWKAYACSPIEMPSLPAQFFSDAKKSAYRSATSKRLRATPMNALSIDFLSDSRDSSGLGKFKADERSRIPDVCAFKRAIAEDELEIDMPTNNQTKVAAIEGKASKSWRALRVASRSRLAVFDKVEDPDRIDLIFEEATAQHSVSGSDEPPAGMRPGDCRPLILSGPEEVDMSGLLQLLLERNPGVFGLVPAHTTKARQDGDKGPDRATQIPVDAAAFDTMLDGDKFLESSEIDGVKYGTSRPEADKISQSGRIPVMHMSLDGARQSKETSYSARHVLFKPLDMDALQRQLKGRDVSGEKIADMIAASKAEIERAEAESLYDEVITNEGLEDACAALERFLYGRGQSSPG</sequence>
<reference evidence="4" key="4">
    <citation type="journal article" date="2015" name="G3 (Bethesda)">
        <title>Genome sequences of three phytopathogenic species of the Magnaporthaceae family of fungi.</title>
        <authorList>
            <person name="Okagaki L.H."/>
            <person name="Nunes C.C."/>
            <person name="Sailsbery J."/>
            <person name="Clay B."/>
            <person name="Brown D."/>
            <person name="John T."/>
            <person name="Oh Y."/>
            <person name="Young N."/>
            <person name="Fitzgerald M."/>
            <person name="Haas B.J."/>
            <person name="Zeng Q."/>
            <person name="Young S."/>
            <person name="Adiconis X."/>
            <person name="Fan L."/>
            <person name="Levin J.Z."/>
            <person name="Mitchell T.K."/>
            <person name="Okubara P.A."/>
            <person name="Farman M.L."/>
            <person name="Kohn L.M."/>
            <person name="Birren B."/>
            <person name="Ma L.-J."/>
            <person name="Dean R.A."/>
        </authorList>
    </citation>
    <scope>NUCLEOTIDE SEQUENCE</scope>
    <source>
        <strain evidence="4">R3-111a-1</strain>
    </source>
</reference>
<reference evidence="3" key="3">
    <citation type="submission" date="2010-09" db="EMBL/GenBank/DDBJ databases">
        <title>Annotation of Gaeumannomyces graminis var. tritici R3-111a-1.</title>
        <authorList>
            <consortium name="The Broad Institute Genome Sequencing Platform"/>
            <person name="Ma L.-J."/>
            <person name="Dead R."/>
            <person name="Young S.K."/>
            <person name="Zeng Q."/>
            <person name="Gargeya S."/>
            <person name="Fitzgerald M."/>
            <person name="Haas B."/>
            <person name="Abouelleil A."/>
            <person name="Alvarado L."/>
            <person name="Arachchi H.M."/>
            <person name="Berlin A."/>
            <person name="Brown A."/>
            <person name="Chapman S.B."/>
            <person name="Chen Z."/>
            <person name="Dunbar C."/>
            <person name="Freedman E."/>
            <person name="Gearin G."/>
            <person name="Gellesch M."/>
            <person name="Goldberg J."/>
            <person name="Griggs A."/>
            <person name="Gujja S."/>
            <person name="Heiman D."/>
            <person name="Howarth C."/>
            <person name="Larson L."/>
            <person name="Lui A."/>
            <person name="MacDonald P.J.P."/>
            <person name="Mehta T."/>
            <person name="Montmayeur A."/>
            <person name="Murphy C."/>
            <person name="Neiman D."/>
            <person name="Pearson M."/>
            <person name="Priest M."/>
            <person name="Roberts A."/>
            <person name="Saif S."/>
            <person name="Shea T."/>
            <person name="Shenoy N."/>
            <person name="Sisk P."/>
            <person name="Stolte C."/>
            <person name="Sykes S."/>
            <person name="Yandava C."/>
            <person name="Wortman J."/>
            <person name="Nusbaum C."/>
            <person name="Birren B."/>
        </authorList>
    </citation>
    <scope>NUCLEOTIDE SEQUENCE</scope>
    <source>
        <strain evidence="3">R3-111a-1</strain>
    </source>
</reference>
<accession>J3P3W5</accession>
<dbReference type="Gene3D" id="3.40.50.300">
    <property type="entry name" value="P-loop containing nucleotide triphosphate hydrolases"/>
    <property type="match status" value="1"/>
</dbReference>
<dbReference type="GO" id="GO:0016301">
    <property type="term" value="F:kinase activity"/>
    <property type="evidence" value="ECO:0007669"/>
    <property type="project" value="UniProtKB-KW"/>
</dbReference>
<evidence type="ECO:0000313" key="4">
    <source>
        <dbReference type="EnsemblFungi" id="EJT74359"/>
    </source>
</evidence>
<dbReference type="Pfam" id="PF11957">
    <property type="entry name" value="efThoc1"/>
    <property type="match status" value="1"/>
</dbReference>
<evidence type="ECO:0000256" key="1">
    <source>
        <dbReference type="SAM" id="MobiDB-lite"/>
    </source>
</evidence>
<dbReference type="STRING" id="644352.J3P3W5"/>
<evidence type="ECO:0000259" key="2">
    <source>
        <dbReference type="PROSITE" id="PS50052"/>
    </source>
</evidence>
<dbReference type="InterPro" id="IPR008145">
    <property type="entry name" value="GK/Ca_channel_bsu"/>
</dbReference>
<feature type="region of interest" description="Disordered" evidence="1">
    <location>
        <begin position="227"/>
        <end position="254"/>
    </location>
</feature>
<evidence type="ECO:0000313" key="3">
    <source>
        <dbReference type="EMBL" id="EJT74359.1"/>
    </source>
</evidence>
<dbReference type="GO" id="GO:0000445">
    <property type="term" value="C:THO complex part of transcription export complex"/>
    <property type="evidence" value="ECO:0007669"/>
    <property type="project" value="TreeGrafter"/>
</dbReference>
<reference evidence="5" key="1">
    <citation type="submission" date="2010-07" db="EMBL/GenBank/DDBJ databases">
        <title>The genome sequence of Gaeumannomyces graminis var. tritici strain R3-111a-1.</title>
        <authorList>
            <consortium name="The Broad Institute Genome Sequencing Platform"/>
            <person name="Ma L.-J."/>
            <person name="Dead R."/>
            <person name="Young S."/>
            <person name="Zeng Q."/>
            <person name="Koehrsen M."/>
            <person name="Alvarado L."/>
            <person name="Berlin A."/>
            <person name="Chapman S.B."/>
            <person name="Chen Z."/>
            <person name="Freedman E."/>
            <person name="Gellesch M."/>
            <person name="Goldberg J."/>
            <person name="Griggs A."/>
            <person name="Gujja S."/>
            <person name="Heilman E.R."/>
            <person name="Heiman D."/>
            <person name="Hepburn T."/>
            <person name="Howarth C."/>
            <person name="Jen D."/>
            <person name="Larson L."/>
            <person name="Mehta T."/>
            <person name="Neiman D."/>
            <person name="Pearson M."/>
            <person name="Roberts A."/>
            <person name="Saif S."/>
            <person name="Shea T."/>
            <person name="Shenoy N."/>
            <person name="Sisk P."/>
            <person name="Stolte C."/>
            <person name="Sykes S."/>
            <person name="Walk T."/>
            <person name="White J."/>
            <person name="Yandava C."/>
            <person name="Haas B."/>
            <person name="Nusbaum C."/>
            <person name="Birren B."/>
        </authorList>
    </citation>
    <scope>NUCLEOTIDE SEQUENCE [LARGE SCALE GENOMIC DNA]</scope>
    <source>
        <strain evidence="5">R3-111a-1</strain>
    </source>
</reference>
<dbReference type="PANTHER" id="PTHR13265:SF0">
    <property type="entry name" value="HPR1"/>
    <property type="match status" value="1"/>
</dbReference>
<dbReference type="EnsemblFungi" id="EJT74359">
    <property type="protein sequence ID" value="EJT74359"/>
    <property type="gene ID" value="GGTG_08200"/>
</dbReference>
<reference evidence="4" key="5">
    <citation type="submission" date="2018-04" db="UniProtKB">
        <authorList>
            <consortium name="EnsemblFungi"/>
        </authorList>
    </citation>
    <scope>IDENTIFICATION</scope>
    <source>
        <strain evidence="4">R3-111a-1</strain>
    </source>
</reference>
<dbReference type="VEuPathDB" id="FungiDB:GGTG_08200"/>
<dbReference type="EMBL" id="GL385398">
    <property type="protein sequence ID" value="EJT74359.1"/>
    <property type="molecule type" value="Genomic_DNA"/>
</dbReference>
<dbReference type="PANTHER" id="PTHR13265">
    <property type="entry name" value="THO COMPLEX SUBUNIT 1"/>
    <property type="match status" value="1"/>
</dbReference>
<dbReference type="eggNOG" id="KOG2491">
    <property type="taxonomic scope" value="Eukaryota"/>
</dbReference>
<dbReference type="SUPFAM" id="SSF52540">
    <property type="entry name" value="P-loop containing nucleoside triphosphate hydrolases"/>
    <property type="match status" value="1"/>
</dbReference>
<dbReference type="Pfam" id="PF00625">
    <property type="entry name" value="Guanylate_kin"/>
    <property type="match status" value="1"/>
</dbReference>
<keyword evidence="5" id="KW-1185">Reference proteome</keyword>
<dbReference type="InterPro" id="IPR027417">
    <property type="entry name" value="P-loop_NTPase"/>
</dbReference>
<feature type="compositionally biased region" description="Basic and acidic residues" evidence="1">
    <location>
        <begin position="227"/>
        <end position="238"/>
    </location>
</feature>
<organism evidence="3">
    <name type="scientific">Gaeumannomyces tritici (strain R3-111a-1)</name>
    <name type="common">Wheat and barley take-all root rot fungus</name>
    <name type="synonym">Gaeumannomyces graminis var. tritici</name>
    <dbReference type="NCBI Taxonomy" id="644352"/>
    <lineage>
        <taxon>Eukaryota</taxon>
        <taxon>Fungi</taxon>
        <taxon>Dikarya</taxon>
        <taxon>Ascomycota</taxon>
        <taxon>Pezizomycotina</taxon>
        <taxon>Sordariomycetes</taxon>
        <taxon>Sordariomycetidae</taxon>
        <taxon>Magnaporthales</taxon>
        <taxon>Magnaporthaceae</taxon>
        <taxon>Gaeumannomyces</taxon>
    </lineage>
</organism>
<dbReference type="RefSeq" id="XP_009224303.1">
    <property type="nucleotide sequence ID" value="XM_009226039.1"/>
</dbReference>
<dbReference type="InterPro" id="IPR018247">
    <property type="entry name" value="EF_Hand_1_Ca_BS"/>
</dbReference>
<name>J3P3W5_GAET3</name>
<keyword evidence="3" id="KW-0808">Transferase</keyword>
<reference evidence="3" key="2">
    <citation type="submission" date="2010-07" db="EMBL/GenBank/DDBJ databases">
        <authorList>
            <consortium name="The Broad Institute Genome Sequencing Platform"/>
            <consortium name="Broad Institute Genome Sequencing Center for Infectious Disease"/>
            <person name="Ma L.-J."/>
            <person name="Dead R."/>
            <person name="Young S."/>
            <person name="Zeng Q."/>
            <person name="Koehrsen M."/>
            <person name="Alvarado L."/>
            <person name="Berlin A."/>
            <person name="Chapman S.B."/>
            <person name="Chen Z."/>
            <person name="Freedman E."/>
            <person name="Gellesch M."/>
            <person name="Goldberg J."/>
            <person name="Griggs A."/>
            <person name="Gujja S."/>
            <person name="Heilman E.R."/>
            <person name="Heiman D."/>
            <person name="Hepburn T."/>
            <person name="Howarth C."/>
            <person name="Jen D."/>
            <person name="Larson L."/>
            <person name="Mehta T."/>
            <person name="Neiman D."/>
            <person name="Pearson M."/>
            <person name="Roberts A."/>
            <person name="Saif S."/>
            <person name="Shea T."/>
            <person name="Shenoy N."/>
            <person name="Sisk P."/>
            <person name="Stolte C."/>
            <person name="Sykes S."/>
            <person name="Walk T."/>
            <person name="White J."/>
            <person name="Yandava C."/>
            <person name="Haas B."/>
            <person name="Nusbaum C."/>
            <person name="Birren B."/>
        </authorList>
    </citation>
    <scope>NUCLEOTIDE SEQUENCE</scope>
    <source>
        <strain evidence="3">R3-111a-1</strain>
    </source>
</reference>
<dbReference type="InterPro" id="IPR008144">
    <property type="entry name" value="Guanylate_kin-like_dom"/>
</dbReference>
<dbReference type="PROSITE" id="PS50052">
    <property type="entry name" value="GUANYLATE_KINASE_2"/>
    <property type="match status" value="1"/>
</dbReference>
<dbReference type="SMART" id="SM00072">
    <property type="entry name" value="GuKc"/>
    <property type="match status" value="1"/>
</dbReference>
<proteinExistence type="predicted"/>
<evidence type="ECO:0000313" key="5">
    <source>
        <dbReference type="Proteomes" id="UP000006039"/>
    </source>
</evidence>
<feature type="region of interest" description="Disordered" evidence="1">
    <location>
        <begin position="306"/>
        <end position="332"/>
    </location>
</feature>
<dbReference type="GO" id="GO:0006406">
    <property type="term" value="P:mRNA export from nucleus"/>
    <property type="evidence" value="ECO:0007669"/>
    <property type="project" value="TreeGrafter"/>
</dbReference>